<protein>
    <recommendedName>
        <fullName evidence="3">Tyr recombinase domain-containing protein</fullName>
    </recommendedName>
</protein>
<evidence type="ECO:0008006" key="3">
    <source>
        <dbReference type="Google" id="ProtNLM"/>
    </source>
</evidence>
<dbReference type="Gene3D" id="1.10.443.10">
    <property type="entry name" value="Intergrase catalytic core"/>
    <property type="match status" value="1"/>
</dbReference>
<dbReference type="GO" id="GO:0015074">
    <property type="term" value="P:DNA integration"/>
    <property type="evidence" value="ECO:0007669"/>
    <property type="project" value="InterPro"/>
</dbReference>
<keyword evidence="2" id="KW-1185">Reference proteome</keyword>
<dbReference type="GO" id="GO:0003677">
    <property type="term" value="F:DNA binding"/>
    <property type="evidence" value="ECO:0007669"/>
    <property type="project" value="InterPro"/>
</dbReference>
<dbReference type="Proteomes" id="UP000009138">
    <property type="component" value="Unassembled WGS sequence"/>
</dbReference>
<organism evidence="1 2">
    <name type="scientific">Rhizopus delemar (strain RA 99-880 / ATCC MYA-4621 / FGSC 9543 / NRRL 43880)</name>
    <name type="common">Mucormycosis agent</name>
    <name type="synonym">Rhizopus arrhizus var. delemar</name>
    <dbReference type="NCBI Taxonomy" id="246409"/>
    <lineage>
        <taxon>Eukaryota</taxon>
        <taxon>Fungi</taxon>
        <taxon>Fungi incertae sedis</taxon>
        <taxon>Mucoromycota</taxon>
        <taxon>Mucoromycotina</taxon>
        <taxon>Mucoromycetes</taxon>
        <taxon>Mucorales</taxon>
        <taxon>Mucorineae</taxon>
        <taxon>Rhizopodaceae</taxon>
        <taxon>Rhizopus</taxon>
    </lineage>
</organism>
<dbReference type="EMBL" id="GG669511">
    <property type="protein sequence ID" value="EIE92400.1"/>
    <property type="molecule type" value="Genomic_DNA"/>
</dbReference>
<dbReference type="AlphaFoldDB" id="I1CVC0"/>
<evidence type="ECO:0000313" key="2">
    <source>
        <dbReference type="Proteomes" id="UP000009138"/>
    </source>
</evidence>
<dbReference type="GeneID" id="93623887"/>
<dbReference type="RefSeq" id="XP_067527796.1">
    <property type="nucleotide sequence ID" value="XM_067671506.1"/>
</dbReference>
<gene>
    <name evidence="1" type="ORF">RO3G_16922</name>
</gene>
<accession>I1CVC0</accession>
<dbReference type="GO" id="GO:0006310">
    <property type="term" value="P:DNA recombination"/>
    <property type="evidence" value="ECO:0007669"/>
    <property type="project" value="InterPro"/>
</dbReference>
<reference evidence="1 2" key="1">
    <citation type="journal article" date="2009" name="PLoS Genet.">
        <title>Genomic analysis of the basal lineage fungus Rhizopus oryzae reveals a whole-genome duplication.</title>
        <authorList>
            <person name="Ma L.-J."/>
            <person name="Ibrahim A.S."/>
            <person name="Skory C."/>
            <person name="Grabherr M.G."/>
            <person name="Burger G."/>
            <person name="Butler M."/>
            <person name="Elias M."/>
            <person name="Idnurm A."/>
            <person name="Lang B.F."/>
            <person name="Sone T."/>
            <person name="Abe A."/>
            <person name="Calvo S.E."/>
            <person name="Corrochano L.M."/>
            <person name="Engels R."/>
            <person name="Fu J."/>
            <person name="Hansberg W."/>
            <person name="Kim J.-M."/>
            <person name="Kodira C.D."/>
            <person name="Koehrsen M.J."/>
            <person name="Liu B."/>
            <person name="Miranda-Saavedra D."/>
            <person name="O'Leary S."/>
            <person name="Ortiz-Castellanos L."/>
            <person name="Poulter R."/>
            <person name="Rodriguez-Romero J."/>
            <person name="Ruiz-Herrera J."/>
            <person name="Shen Y.-Q."/>
            <person name="Zeng Q."/>
            <person name="Galagan J."/>
            <person name="Birren B.W."/>
            <person name="Cuomo C.A."/>
            <person name="Wickes B.L."/>
        </authorList>
    </citation>
    <scope>NUCLEOTIDE SEQUENCE [LARGE SCALE GENOMIC DNA]</scope>
    <source>
        <strain evidence="2">RA 99-880 / ATCC MYA-4621 / FGSC 9543 / NRRL 43880</strain>
    </source>
</reference>
<proteinExistence type="predicted"/>
<dbReference type="InParanoid" id="I1CVC0"/>
<dbReference type="STRING" id="246409.I1CVC0"/>
<dbReference type="VEuPathDB" id="FungiDB:RO3G_16922"/>
<dbReference type="InterPro" id="IPR013762">
    <property type="entry name" value="Integrase-like_cat_sf"/>
</dbReference>
<sequence length="102" mass="11600">MERAEIATKVYKPHSLRSASSTKAVEMGQSISDIKDHANWSHQTKTFEKYYYKPTAQENKSTNIVNSIFSFTDNHTTLGDVAESTKIVVRSSNNQMLTKRSR</sequence>
<name>I1CVC0_RHIO9</name>
<evidence type="ECO:0000313" key="1">
    <source>
        <dbReference type="EMBL" id="EIE92400.1"/>
    </source>
</evidence>